<name>Q08WF1_STIAD</name>
<dbReference type="NCBIfam" id="TIGR00080">
    <property type="entry name" value="pimt"/>
    <property type="match status" value="1"/>
</dbReference>
<dbReference type="PANTHER" id="PTHR11579">
    <property type="entry name" value="PROTEIN-L-ISOASPARTATE O-METHYLTRANSFERASE"/>
    <property type="match status" value="1"/>
</dbReference>
<dbReference type="InterPro" id="IPR000682">
    <property type="entry name" value="PCMT"/>
</dbReference>
<evidence type="ECO:0000313" key="11">
    <source>
        <dbReference type="Proteomes" id="UP000032702"/>
    </source>
</evidence>
<dbReference type="PANTHER" id="PTHR11579:SF0">
    <property type="entry name" value="PROTEIN-L-ISOASPARTATE(D-ASPARTATE) O-METHYLTRANSFERASE"/>
    <property type="match status" value="1"/>
</dbReference>
<evidence type="ECO:0000256" key="7">
    <source>
        <dbReference type="HAMAP-Rule" id="MF_00090"/>
    </source>
</evidence>
<dbReference type="GO" id="GO:0004719">
    <property type="term" value="F:protein-L-isoaspartate (D-aspartate) O-methyltransferase activity"/>
    <property type="evidence" value="ECO:0007669"/>
    <property type="project" value="UniProtKB-UniRule"/>
</dbReference>
<comment type="catalytic activity">
    <reaction evidence="7">
        <text>[protein]-L-isoaspartate + S-adenosyl-L-methionine = [protein]-L-isoaspartate alpha-methyl ester + S-adenosyl-L-homocysteine</text>
        <dbReference type="Rhea" id="RHEA:12705"/>
        <dbReference type="Rhea" id="RHEA-COMP:12143"/>
        <dbReference type="Rhea" id="RHEA-COMP:12144"/>
        <dbReference type="ChEBI" id="CHEBI:57856"/>
        <dbReference type="ChEBI" id="CHEBI:59789"/>
        <dbReference type="ChEBI" id="CHEBI:90596"/>
        <dbReference type="ChEBI" id="CHEBI:90598"/>
        <dbReference type="EC" id="2.1.1.77"/>
    </reaction>
</comment>
<protein>
    <recommendedName>
        <fullName evidence="7">Protein-L-isoaspartate O-methyltransferase</fullName>
        <ecNumber evidence="7">2.1.1.77</ecNumber>
    </recommendedName>
    <alternativeName>
        <fullName evidence="7">L-isoaspartyl protein carboxyl methyltransferase</fullName>
    </alternativeName>
    <alternativeName>
        <fullName evidence="7">Protein L-isoaspartyl methyltransferase</fullName>
    </alternativeName>
    <alternativeName>
        <fullName evidence="7">Protein-beta-aspartate methyltransferase</fullName>
        <shortName evidence="7">PIMT</shortName>
    </alternativeName>
</protein>
<dbReference type="Proteomes" id="UP000032702">
    <property type="component" value="Unassembled WGS sequence"/>
</dbReference>
<dbReference type="GO" id="GO:0030091">
    <property type="term" value="P:protein repair"/>
    <property type="evidence" value="ECO:0007669"/>
    <property type="project" value="UniProtKB-UniRule"/>
</dbReference>
<dbReference type="EMBL" id="AAMD01000102">
    <property type="protein sequence ID" value="EAU64822.1"/>
    <property type="molecule type" value="Genomic_DNA"/>
</dbReference>
<dbReference type="FunFam" id="3.40.50.150:FF:000010">
    <property type="entry name" value="Protein-L-isoaspartate O-methyltransferase"/>
    <property type="match status" value="1"/>
</dbReference>
<comment type="subcellular location">
    <subcellularLocation>
        <location evidence="1 7">Cytoplasm</location>
    </subcellularLocation>
</comment>
<keyword evidence="3 7" id="KW-0963">Cytoplasm</keyword>
<dbReference type="CDD" id="cd02440">
    <property type="entry name" value="AdoMet_MTases"/>
    <property type="match status" value="1"/>
</dbReference>
<dbReference type="Gene3D" id="3.40.50.150">
    <property type="entry name" value="Vaccinia Virus protein VP39"/>
    <property type="match status" value="1"/>
</dbReference>
<dbReference type="RefSeq" id="WP_002616094.1">
    <property type="nucleotide sequence ID" value="NC_014623.1"/>
</dbReference>
<evidence type="ECO:0000256" key="6">
    <source>
        <dbReference type="ARBA" id="ARBA00022691"/>
    </source>
</evidence>
<dbReference type="GO" id="GO:0032259">
    <property type="term" value="P:methylation"/>
    <property type="evidence" value="ECO:0007669"/>
    <property type="project" value="UniProtKB-KW"/>
</dbReference>
<feature type="active site" evidence="7">
    <location>
        <position position="56"/>
    </location>
</feature>
<dbReference type="PATRIC" id="fig|378806.16.peg.3820"/>
<evidence type="ECO:0000256" key="5">
    <source>
        <dbReference type="ARBA" id="ARBA00022679"/>
    </source>
</evidence>
<dbReference type="EC" id="2.1.1.77" evidence="7"/>
<evidence type="ECO:0000256" key="4">
    <source>
        <dbReference type="ARBA" id="ARBA00022603"/>
    </source>
</evidence>
<evidence type="ECO:0000256" key="2">
    <source>
        <dbReference type="ARBA" id="ARBA00005369"/>
    </source>
</evidence>
<dbReference type="HAMAP" id="MF_00090">
    <property type="entry name" value="PIMT"/>
    <property type="match status" value="1"/>
</dbReference>
<evidence type="ECO:0000313" key="9">
    <source>
        <dbReference type="EMBL" id="EAU64822.1"/>
    </source>
</evidence>
<keyword evidence="4 7" id="KW-0489">Methyltransferase</keyword>
<dbReference type="STRING" id="378806.STAUR_3944"/>
<dbReference type="eggNOG" id="COG2518">
    <property type="taxonomic scope" value="Bacteria"/>
</dbReference>
<reference evidence="9 11" key="1">
    <citation type="submission" date="2006-04" db="EMBL/GenBank/DDBJ databases">
        <authorList>
            <person name="Nierman W.C."/>
        </authorList>
    </citation>
    <scope>NUCLEOTIDE SEQUENCE [LARGE SCALE GENOMIC DNA]</scope>
    <source>
        <strain evidence="9 11">DW4/3-1</strain>
    </source>
</reference>
<dbReference type="AlphaFoldDB" id="Q08WF1"/>
<dbReference type="GO" id="GO:0005737">
    <property type="term" value="C:cytoplasm"/>
    <property type="evidence" value="ECO:0007669"/>
    <property type="project" value="UniProtKB-SubCell"/>
</dbReference>
<comment type="function">
    <text evidence="7">Catalyzes the methyl esterification of L-isoaspartyl residues in peptides and proteins that result from spontaneous decomposition of normal L-aspartyl and L-asparaginyl residues. It plays a role in the repair and/or degradation of damaged proteins.</text>
</comment>
<evidence type="ECO:0000256" key="3">
    <source>
        <dbReference type="ARBA" id="ARBA00022490"/>
    </source>
</evidence>
<comment type="similarity">
    <text evidence="2 7">Belongs to the methyltransferase superfamily. L-isoaspartyl/D-aspartyl protein methyltransferase family.</text>
</comment>
<accession>Q08WF1</accession>
<dbReference type="Proteomes" id="UP000001351">
    <property type="component" value="Chromosome"/>
</dbReference>
<dbReference type="SUPFAM" id="SSF53335">
    <property type="entry name" value="S-adenosyl-L-methionine-dependent methyltransferases"/>
    <property type="match status" value="1"/>
</dbReference>
<organism evidence="9 11">
    <name type="scientific">Stigmatella aurantiaca (strain DW4/3-1)</name>
    <dbReference type="NCBI Taxonomy" id="378806"/>
    <lineage>
        <taxon>Bacteria</taxon>
        <taxon>Pseudomonadati</taxon>
        <taxon>Myxococcota</taxon>
        <taxon>Myxococcia</taxon>
        <taxon>Myxococcales</taxon>
        <taxon>Cystobacterineae</taxon>
        <taxon>Archangiaceae</taxon>
        <taxon>Stigmatella</taxon>
    </lineage>
</organism>
<proteinExistence type="inferred from homology"/>
<dbReference type="InterPro" id="IPR029063">
    <property type="entry name" value="SAM-dependent_MTases_sf"/>
</dbReference>
<reference evidence="8 10" key="2">
    <citation type="journal article" date="2011" name="Mol. Biol. Evol.">
        <title>Comparative genomic analysis of fruiting body formation in Myxococcales.</title>
        <authorList>
            <person name="Huntley S."/>
            <person name="Hamann N."/>
            <person name="Wegener-Feldbrugge S."/>
            <person name="Treuner-Lange A."/>
            <person name="Kube M."/>
            <person name="Reinhardt R."/>
            <person name="Klages S."/>
            <person name="Muller R."/>
            <person name="Ronning C.M."/>
            <person name="Nierman W.C."/>
            <person name="Sogaard-Andersen L."/>
        </authorList>
    </citation>
    <scope>NUCLEOTIDE SEQUENCE [LARGE SCALE GENOMIC DNA]</scope>
    <source>
        <strain evidence="8 10">DW4/3-1</strain>
    </source>
</reference>
<evidence type="ECO:0000313" key="8">
    <source>
        <dbReference type="EMBL" id="ADO71732.1"/>
    </source>
</evidence>
<dbReference type="EMBL" id="CP002271">
    <property type="protein sequence ID" value="ADO71732.1"/>
    <property type="molecule type" value="Genomic_DNA"/>
</dbReference>
<dbReference type="OrthoDB" id="9810066at2"/>
<keyword evidence="5 7" id="KW-0808">Transferase</keyword>
<dbReference type="KEGG" id="sur:STAUR_3944"/>
<dbReference type="NCBIfam" id="NF001453">
    <property type="entry name" value="PRK00312.1"/>
    <property type="match status" value="1"/>
</dbReference>
<dbReference type="Pfam" id="PF01135">
    <property type="entry name" value="PCMT"/>
    <property type="match status" value="1"/>
</dbReference>
<evidence type="ECO:0000313" key="10">
    <source>
        <dbReference type="Proteomes" id="UP000001351"/>
    </source>
</evidence>
<gene>
    <name evidence="7 9" type="primary">pcm</name>
    <name evidence="8" type="ordered locus">STAUR_3944</name>
    <name evidence="9" type="ORF">STIAU_2585</name>
</gene>
<keyword evidence="6 7" id="KW-0949">S-adenosyl-L-methionine</keyword>
<keyword evidence="10" id="KW-1185">Reference proteome</keyword>
<dbReference type="HOGENOM" id="CLU_055432_2_0_7"/>
<evidence type="ECO:0000256" key="1">
    <source>
        <dbReference type="ARBA" id="ARBA00004496"/>
    </source>
</evidence>
<sequence>MADHMLAEALAKKGIRDARVLAAIAHLDRSAFIPEPSRGAATRDVPLEIGHGQTISQPYIVALMSQALGLQGSERVLEIGTGSGYQTAVLAQLCREVYSVEIVPALARSASTLLKELGFQNVFLREVDGAQGWPEAAPFDVIIGTAAPEAVPPRLLAQLKLGGVMVMPIGPQGGAQELLRITRSAEGALPRVEHLLPVRFVPMTGEAQSPG</sequence>